<dbReference type="Proteomes" id="UP000006757">
    <property type="component" value="Unassembled WGS sequence"/>
</dbReference>
<dbReference type="FunCoup" id="K1VFH0">
    <property type="interactions" value="10"/>
</dbReference>
<dbReference type="GO" id="GO:0000147">
    <property type="term" value="P:actin cortical patch assembly"/>
    <property type="evidence" value="ECO:0007669"/>
    <property type="project" value="TreeGrafter"/>
</dbReference>
<feature type="compositionally biased region" description="Basic residues" evidence="1">
    <location>
        <begin position="616"/>
        <end position="632"/>
    </location>
</feature>
<feature type="compositionally biased region" description="Basic and acidic residues" evidence="1">
    <location>
        <begin position="24"/>
        <end position="33"/>
    </location>
</feature>
<feature type="region of interest" description="Disordered" evidence="1">
    <location>
        <begin position="328"/>
        <end position="362"/>
    </location>
</feature>
<feature type="region of interest" description="Disordered" evidence="1">
    <location>
        <begin position="537"/>
        <end position="655"/>
    </location>
</feature>
<gene>
    <name evidence="3" type="ORF">A1Q2_07829</name>
</gene>
<dbReference type="OrthoDB" id="445362at2759"/>
<organism evidence="3 4">
    <name type="scientific">Trichosporon asahii var. asahii (strain CBS 8904)</name>
    <name type="common">Yeast</name>
    <dbReference type="NCBI Taxonomy" id="1220162"/>
    <lineage>
        <taxon>Eukaryota</taxon>
        <taxon>Fungi</taxon>
        <taxon>Dikarya</taxon>
        <taxon>Basidiomycota</taxon>
        <taxon>Agaricomycotina</taxon>
        <taxon>Tremellomycetes</taxon>
        <taxon>Trichosporonales</taxon>
        <taxon>Trichosporonaceae</taxon>
        <taxon>Trichosporon</taxon>
    </lineage>
</organism>
<sequence length="655" mass="72863">MPRDAHSHAHRVAAYPAHAPKRHHGDERERGERSSSPVRSSSLRRRGSANAAAARRNGASSNGADHSHDFSYDLTSDPESSGASGATAEASSSPSHKKPARSATQMAGEDLYIRLNDREDFWAELEALLELPEGCDLVMLDNTIRMFVTICGAYHDRYLRDQHEMNVAIDLLLSSELFTYYRERMVGIMMGDAQEASEPFPEPQEVVQAAADAGRGRGDGLRGVARHRSPARDPADTQNFILGLPSIETRLRLPATNLMYEVCRVQRLNESELAIFDDRFIDHLFDLVETTRNNQDESLNWAVIRLICALNEQFMVATLPKKKVNTASTRDLPSLAEHDSPERAVRTRAHSASPAPHSQVLEDDGKKHNRVLVVLMRRLGSSKTFGENVIFMLNRSENTQTGLCLKLLILKILYLLFTTEGTSEYFYLNDLRVLLDVFIRELVDLDEDHEALRHTYLRVLYPLIAFTQMKHDPYKREQIKLVLRSLVGNQHFKDVNLTTKRLVERCLRQAEAPLEELCLGSVKDALLSSGFGGPGEFDSPVDVEAGSSPTLNRTAKEKKVGSMDSYEATTRARLGVPSSGPIRNSSLVDLSKTLEERGDSVTPLDRSQTNTPTERKPRRKAPAPPAAKRKHSVTSTTSSASVVSDGPSGWITFSA</sequence>
<dbReference type="AlphaFoldDB" id="K1VFH0"/>
<feature type="region of interest" description="Disordered" evidence="1">
    <location>
        <begin position="1"/>
        <end position="105"/>
    </location>
</feature>
<dbReference type="STRING" id="1220162.K1VFH0"/>
<dbReference type="GO" id="GO:0051666">
    <property type="term" value="P:actin cortical patch localization"/>
    <property type="evidence" value="ECO:0007669"/>
    <property type="project" value="TreeGrafter"/>
</dbReference>
<feature type="region of interest" description="Disordered" evidence="1">
    <location>
        <begin position="214"/>
        <end position="233"/>
    </location>
</feature>
<feature type="compositionally biased region" description="Low complexity" evidence="1">
    <location>
        <begin position="48"/>
        <end position="64"/>
    </location>
</feature>
<accession>K1VFH0</accession>
<dbReference type="GO" id="GO:0006897">
    <property type="term" value="P:endocytosis"/>
    <property type="evidence" value="ECO:0007669"/>
    <property type="project" value="TreeGrafter"/>
</dbReference>
<reference evidence="3 4" key="1">
    <citation type="journal article" date="2012" name="Eukaryot. Cell">
        <title>Genome sequence of the Trichosporon asahii environmental strain CBS 8904.</title>
        <authorList>
            <person name="Yang R.Y."/>
            <person name="Li H.T."/>
            <person name="Zhu H."/>
            <person name="Zhou G.P."/>
            <person name="Wang M."/>
            <person name="Wang L."/>
        </authorList>
    </citation>
    <scope>NUCLEOTIDE SEQUENCE [LARGE SCALE GENOMIC DNA]</scope>
    <source>
        <strain evidence="3 4">CBS 8904</strain>
    </source>
</reference>
<feature type="compositionally biased region" description="Low complexity" evidence="1">
    <location>
        <begin position="78"/>
        <end position="94"/>
    </location>
</feature>
<dbReference type="Pfam" id="PF09431">
    <property type="entry name" value="SPIN90_LRD"/>
    <property type="match status" value="1"/>
</dbReference>
<feature type="domain" description="SPIN90/Ldb17 leucine-rich" evidence="2">
    <location>
        <begin position="297"/>
        <end position="479"/>
    </location>
</feature>
<protein>
    <recommendedName>
        <fullName evidence="2">SPIN90/Ldb17 leucine-rich domain-containing protein</fullName>
    </recommendedName>
</protein>
<proteinExistence type="predicted"/>
<evidence type="ECO:0000256" key="1">
    <source>
        <dbReference type="SAM" id="MobiDB-lite"/>
    </source>
</evidence>
<name>K1VFH0_TRIAC</name>
<dbReference type="GO" id="GO:0071933">
    <property type="term" value="F:Arp2/3 complex binding"/>
    <property type="evidence" value="ECO:0007669"/>
    <property type="project" value="TreeGrafter"/>
</dbReference>
<evidence type="ECO:0000259" key="2">
    <source>
        <dbReference type="Pfam" id="PF09431"/>
    </source>
</evidence>
<dbReference type="GO" id="GO:0030479">
    <property type="term" value="C:actin cortical patch"/>
    <property type="evidence" value="ECO:0007669"/>
    <property type="project" value="TreeGrafter"/>
</dbReference>
<dbReference type="eggNOG" id="KOG4035">
    <property type="taxonomic scope" value="Eukaryota"/>
</dbReference>
<dbReference type="PANTHER" id="PTHR13357:SF1">
    <property type="entry name" value="NCK-INTERACTING PROTEIN WITH SH3 DOMAIN"/>
    <property type="match status" value="1"/>
</dbReference>
<dbReference type="InterPro" id="IPR030125">
    <property type="entry name" value="SPIN90/Ldb17"/>
</dbReference>
<dbReference type="InParanoid" id="K1VFH0"/>
<feature type="compositionally biased region" description="Low complexity" evidence="1">
    <location>
        <begin position="633"/>
        <end position="644"/>
    </location>
</feature>
<dbReference type="HOGENOM" id="CLU_017272_1_0_1"/>
<keyword evidence="4" id="KW-1185">Reference proteome</keyword>
<dbReference type="InterPro" id="IPR018556">
    <property type="entry name" value="SPIN90/Ldb17_LRD"/>
</dbReference>
<dbReference type="EMBL" id="AMBO01000401">
    <property type="protein sequence ID" value="EKC97826.1"/>
    <property type="molecule type" value="Genomic_DNA"/>
</dbReference>
<evidence type="ECO:0000313" key="4">
    <source>
        <dbReference type="Proteomes" id="UP000006757"/>
    </source>
</evidence>
<evidence type="ECO:0000313" key="3">
    <source>
        <dbReference type="EMBL" id="EKC97826.1"/>
    </source>
</evidence>
<comment type="caution">
    <text evidence="3">The sequence shown here is derived from an EMBL/GenBank/DDBJ whole genome shotgun (WGS) entry which is preliminary data.</text>
</comment>
<feature type="compositionally biased region" description="Basic and acidic residues" evidence="1">
    <location>
        <begin position="336"/>
        <end position="345"/>
    </location>
</feature>
<dbReference type="PANTHER" id="PTHR13357">
    <property type="entry name" value="SH3 ADAPTER PROTEIN SPIN90 NCK INTERACTING PROTEIN WITH SH3 DOMAIN"/>
    <property type="match status" value="1"/>
</dbReference>